<dbReference type="GeneID" id="96745797"/>
<evidence type="ECO:0000313" key="3">
    <source>
        <dbReference type="EMBL" id="OMI40956.1"/>
    </source>
</evidence>
<dbReference type="STRING" id="67365.GCA_001704635_00609"/>
<reference evidence="3 4" key="1">
    <citation type="submission" date="2013-05" db="EMBL/GenBank/DDBJ databases">
        <title>Genome sequence of Streptomyces sparsogenes DSM 40356.</title>
        <authorList>
            <person name="Coyne S."/>
            <person name="Seebeck F.P."/>
        </authorList>
    </citation>
    <scope>NUCLEOTIDE SEQUENCE [LARGE SCALE GENOMIC DNA]</scope>
    <source>
        <strain evidence="3 4">DSM 40356</strain>
    </source>
</reference>
<feature type="transmembrane region" description="Helical" evidence="2">
    <location>
        <begin position="47"/>
        <end position="67"/>
    </location>
</feature>
<protein>
    <submittedName>
        <fullName evidence="3">Uncharacterized protein</fullName>
    </submittedName>
</protein>
<keyword evidence="2" id="KW-0472">Membrane</keyword>
<name>A0A1R1SRM4_9ACTN</name>
<gene>
    <name evidence="3" type="ORF">SPAR_03246</name>
</gene>
<feature type="compositionally biased region" description="Pro residues" evidence="1">
    <location>
        <begin position="17"/>
        <end position="37"/>
    </location>
</feature>
<keyword evidence="4" id="KW-1185">Reference proteome</keyword>
<proteinExistence type="predicted"/>
<keyword evidence="2" id="KW-0812">Transmembrane</keyword>
<dbReference type="RefSeq" id="WP_065965563.1">
    <property type="nucleotide sequence ID" value="NZ_ASQP01000053.1"/>
</dbReference>
<dbReference type="AlphaFoldDB" id="A0A1R1SRM4"/>
<evidence type="ECO:0000256" key="2">
    <source>
        <dbReference type="SAM" id="Phobius"/>
    </source>
</evidence>
<keyword evidence="2" id="KW-1133">Transmembrane helix</keyword>
<comment type="caution">
    <text evidence="3">The sequence shown here is derived from an EMBL/GenBank/DDBJ whole genome shotgun (WGS) entry which is preliminary data.</text>
</comment>
<evidence type="ECO:0000313" key="4">
    <source>
        <dbReference type="Proteomes" id="UP000186168"/>
    </source>
</evidence>
<evidence type="ECO:0000256" key="1">
    <source>
        <dbReference type="SAM" id="MobiDB-lite"/>
    </source>
</evidence>
<accession>A0A1R1SRM4</accession>
<dbReference type="EMBL" id="ASQP01000053">
    <property type="protein sequence ID" value="OMI40956.1"/>
    <property type="molecule type" value="Genomic_DNA"/>
</dbReference>
<dbReference type="Proteomes" id="UP000186168">
    <property type="component" value="Unassembled WGS sequence"/>
</dbReference>
<sequence>MSHSQPPAGPYGQNPPGSAPPLPPFPPPVPPAPPIPPQVGSSKRKKAGIAIGALIVVGAVVGGFALFGEDGEASDTVVDDGKRYKLTAPDTVLSEYESWGDAPQEHTMAEGETALLGIGDGKRISNEWSTVDMSDPDSDFDNAKSIVFTGFYGSVDDPDKSVDAFFDVMRRSAVLSQPVGDKEKQSPKGFKNGIMKCQYQKSDAEPGQPDTTPLCIWADHSTVASVVVVDATQDKLSLEKGAEIAAGLREEIRVEIK</sequence>
<organism evidence="3 4">
    <name type="scientific">Streptomyces sparsogenes DSM 40356</name>
    <dbReference type="NCBI Taxonomy" id="1331668"/>
    <lineage>
        <taxon>Bacteria</taxon>
        <taxon>Bacillati</taxon>
        <taxon>Actinomycetota</taxon>
        <taxon>Actinomycetes</taxon>
        <taxon>Kitasatosporales</taxon>
        <taxon>Streptomycetaceae</taxon>
        <taxon>Streptomyces</taxon>
    </lineage>
</organism>
<feature type="region of interest" description="Disordered" evidence="1">
    <location>
        <begin position="1"/>
        <end position="43"/>
    </location>
</feature>